<evidence type="ECO:0000313" key="9">
    <source>
        <dbReference type="EMBL" id="GBF02223.1"/>
    </source>
</evidence>
<evidence type="ECO:0000259" key="7">
    <source>
        <dbReference type="PROSITE" id="PS50850"/>
    </source>
</evidence>
<evidence type="ECO:0000313" key="10">
    <source>
        <dbReference type="Proteomes" id="UP000236162"/>
    </source>
</evidence>
<dbReference type="AlphaFoldDB" id="A0AAD0X8A0"/>
<evidence type="ECO:0000256" key="4">
    <source>
        <dbReference type="ARBA" id="ARBA00022989"/>
    </source>
</evidence>
<dbReference type="InterPro" id="IPR011701">
    <property type="entry name" value="MFS"/>
</dbReference>
<dbReference type="InterPro" id="IPR020846">
    <property type="entry name" value="MFS_dom"/>
</dbReference>
<feature type="transmembrane region" description="Helical" evidence="6">
    <location>
        <begin position="278"/>
        <end position="297"/>
    </location>
</feature>
<feature type="transmembrane region" description="Helical" evidence="6">
    <location>
        <begin position="136"/>
        <end position="157"/>
    </location>
</feature>
<organism evidence="8 11">
    <name type="scientific">Lactiplantibacillus paraplantarum</name>
    <dbReference type="NCBI Taxonomy" id="60520"/>
    <lineage>
        <taxon>Bacteria</taxon>
        <taxon>Bacillati</taxon>
        <taxon>Bacillota</taxon>
        <taxon>Bacilli</taxon>
        <taxon>Lactobacillales</taxon>
        <taxon>Lactobacillaceae</taxon>
        <taxon>Lactiplantibacillus</taxon>
    </lineage>
</organism>
<comment type="subcellular location">
    <subcellularLocation>
        <location evidence="1">Cell membrane</location>
        <topology evidence="1">Multi-pass membrane protein</topology>
    </subcellularLocation>
</comment>
<dbReference type="EMBL" id="CP032744">
    <property type="protein sequence ID" value="AYJ39290.1"/>
    <property type="molecule type" value="Genomic_DNA"/>
</dbReference>
<reference evidence="8 11" key="2">
    <citation type="submission" date="2018-10" db="EMBL/GenBank/DDBJ databases">
        <title>Genome seuquencing of Lactobacillus species.</title>
        <authorList>
            <person name="Baek C."/>
            <person name="Yi H."/>
        </authorList>
    </citation>
    <scope>NUCLEOTIDE SEQUENCE [LARGE SCALE GENOMIC DNA]</scope>
    <source>
        <strain evidence="8 11">DSM 10667</strain>
    </source>
</reference>
<keyword evidence="4 6" id="KW-1133">Transmembrane helix</keyword>
<gene>
    <name evidence="8" type="ORF">LP667_10985</name>
    <name evidence="9" type="ORF">LPPLD21_01770</name>
</gene>
<dbReference type="RefSeq" id="WP_021732676.1">
    <property type="nucleotide sequence ID" value="NZ_AVAI01000159.1"/>
</dbReference>
<feature type="transmembrane region" description="Helical" evidence="6">
    <location>
        <begin position="344"/>
        <end position="362"/>
    </location>
</feature>
<dbReference type="GO" id="GO:0046943">
    <property type="term" value="F:carboxylic acid transmembrane transporter activity"/>
    <property type="evidence" value="ECO:0007669"/>
    <property type="project" value="TreeGrafter"/>
</dbReference>
<dbReference type="PANTHER" id="PTHR23508">
    <property type="entry name" value="CARBOXYLIC ACID TRANSPORTER PROTEIN HOMOLOG"/>
    <property type="match status" value="1"/>
</dbReference>
<feature type="transmembrane region" description="Helical" evidence="6">
    <location>
        <begin position="246"/>
        <end position="266"/>
    </location>
</feature>
<reference evidence="9 10" key="1">
    <citation type="submission" date="2017-04" db="EMBL/GenBank/DDBJ databases">
        <title>In vitro and in silico characterization of Lactobacillus paraplantarum D2-1, a starter culture for soymilk fermentation.</title>
        <authorList>
            <person name="Endo A."/>
            <person name="Sasaki F."/>
            <person name="Maeno S."/>
            <person name="Kanesaki Y."/>
            <person name="Kubota E."/>
            <person name="Torres G.A."/>
            <person name="Tomita S."/>
            <person name="Nakagawa J."/>
        </authorList>
    </citation>
    <scope>NUCLEOTIDE SEQUENCE [LARGE SCALE GENOMIC DNA]</scope>
    <source>
        <strain evidence="9 10">D2-1</strain>
    </source>
</reference>
<feature type="transmembrane region" description="Helical" evidence="6">
    <location>
        <begin position="48"/>
        <end position="69"/>
    </location>
</feature>
<evidence type="ECO:0000313" key="11">
    <source>
        <dbReference type="Proteomes" id="UP000277896"/>
    </source>
</evidence>
<sequence length="395" mass="42820">MDEDKTTGAKLLWVIGTAWLFDALDVALLSFVMPVIKVSWQLTAGQLGAVSAVTSLGMMIGALGCGYLADKWGRKPVLIGTLLLFSLGNLLLTVTPNVEWFLVVRLITGIGLGGELPVAATIIADHFTGTQRSRMLVLVDSFWAFGWIVAALLSFLIMPHIGWRLTVLITALMGLYALLMRRHLPVEQGRQQSEKIAFGQALRRVWSVEYRRSTICLSILWFVIMFAYYGMFLWLPSVLVLRGFSLVHGFGYTVLMSLAQLPGYYLASWLIGVVKRKAVLTTYLIGTVISAAAFGLANNPVMIIISGAWLSFFTLGAWGIMIAFTPGQFAPAVRGIGMGFAQSIGRIGATIGPFLVGALMALGFGITAIFMVFVAVLLLGIGVLLLGLPNQEHAD</sequence>
<evidence type="ECO:0000256" key="5">
    <source>
        <dbReference type="ARBA" id="ARBA00023136"/>
    </source>
</evidence>
<feature type="transmembrane region" description="Helical" evidence="6">
    <location>
        <begin position="76"/>
        <end position="94"/>
    </location>
</feature>
<evidence type="ECO:0000256" key="3">
    <source>
        <dbReference type="ARBA" id="ARBA00022692"/>
    </source>
</evidence>
<dbReference type="PANTHER" id="PTHR23508:SF10">
    <property type="entry name" value="CARBOXYLIC ACID TRANSPORTER PROTEIN HOMOLOG"/>
    <property type="match status" value="1"/>
</dbReference>
<keyword evidence="5 6" id="KW-0472">Membrane</keyword>
<protein>
    <submittedName>
        <fullName evidence="8">MFS transporter</fullName>
    </submittedName>
    <submittedName>
        <fullName evidence="9">Major facilitator superfamily transporter</fullName>
    </submittedName>
</protein>
<accession>A0AAD0X8A0</accession>
<keyword evidence="10" id="KW-1185">Reference proteome</keyword>
<dbReference type="GO" id="GO:0005886">
    <property type="term" value="C:plasma membrane"/>
    <property type="evidence" value="ECO:0007669"/>
    <property type="project" value="UniProtKB-SubCell"/>
</dbReference>
<dbReference type="EMBL" id="BDOR01000008">
    <property type="protein sequence ID" value="GBF02223.1"/>
    <property type="molecule type" value="Genomic_DNA"/>
</dbReference>
<dbReference type="Gene3D" id="1.20.1250.20">
    <property type="entry name" value="MFS general substrate transporter like domains"/>
    <property type="match status" value="2"/>
</dbReference>
<keyword evidence="2" id="KW-0813">Transport</keyword>
<feature type="transmembrane region" description="Helical" evidence="6">
    <location>
        <begin position="368"/>
        <end position="388"/>
    </location>
</feature>
<dbReference type="Proteomes" id="UP000277896">
    <property type="component" value="Chromosome"/>
</dbReference>
<evidence type="ECO:0000256" key="1">
    <source>
        <dbReference type="ARBA" id="ARBA00004651"/>
    </source>
</evidence>
<evidence type="ECO:0000256" key="2">
    <source>
        <dbReference type="ARBA" id="ARBA00022448"/>
    </source>
</evidence>
<keyword evidence="3 6" id="KW-0812">Transmembrane</keyword>
<feature type="transmembrane region" description="Helical" evidence="6">
    <location>
        <begin position="100"/>
        <end position="124"/>
    </location>
</feature>
<feature type="transmembrane region" description="Helical" evidence="6">
    <location>
        <begin position="213"/>
        <end position="234"/>
    </location>
</feature>
<feature type="transmembrane region" description="Helical" evidence="6">
    <location>
        <begin position="12"/>
        <end position="36"/>
    </location>
</feature>
<feature type="domain" description="Major facilitator superfamily (MFS) profile" evidence="7">
    <location>
        <begin position="11"/>
        <end position="392"/>
    </location>
</feature>
<dbReference type="Proteomes" id="UP000236162">
    <property type="component" value="Unassembled WGS sequence"/>
</dbReference>
<evidence type="ECO:0000256" key="6">
    <source>
        <dbReference type="SAM" id="Phobius"/>
    </source>
</evidence>
<evidence type="ECO:0000313" key="8">
    <source>
        <dbReference type="EMBL" id="AYJ39290.1"/>
    </source>
</evidence>
<dbReference type="CDD" id="cd17316">
    <property type="entry name" value="MFS_SV2_like"/>
    <property type="match status" value="1"/>
</dbReference>
<feature type="transmembrane region" description="Helical" evidence="6">
    <location>
        <begin position="303"/>
        <end position="324"/>
    </location>
</feature>
<dbReference type="InterPro" id="IPR036259">
    <property type="entry name" value="MFS_trans_sf"/>
</dbReference>
<proteinExistence type="predicted"/>
<dbReference type="SUPFAM" id="SSF103473">
    <property type="entry name" value="MFS general substrate transporter"/>
    <property type="match status" value="1"/>
</dbReference>
<feature type="transmembrane region" description="Helical" evidence="6">
    <location>
        <begin position="163"/>
        <end position="180"/>
    </location>
</feature>
<dbReference type="PROSITE" id="PS50850">
    <property type="entry name" value="MFS"/>
    <property type="match status" value="1"/>
</dbReference>
<dbReference type="Pfam" id="PF07690">
    <property type="entry name" value="MFS_1"/>
    <property type="match status" value="1"/>
</dbReference>
<name>A0AAD0X8A0_9LACO</name>